<gene>
    <name evidence="2" type="ORF">NK662_00335</name>
</gene>
<feature type="transmembrane region" description="Helical" evidence="1">
    <location>
        <begin position="140"/>
        <end position="162"/>
    </location>
</feature>
<dbReference type="PANTHER" id="PTHR36111:SF2">
    <property type="entry name" value="INNER MEMBRANE PROTEIN"/>
    <property type="match status" value="1"/>
</dbReference>
<feature type="transmembrane region" description="Helical" evidence="1">
    <location>
        <begin position="57"/>
        <end position="75"/>
    </location>
</feature>
<dbReference type="InterPro" id="IPR007563">
    <property type="entry name" value="DUF554"/>
</dbReference>
<dbReference type="Proteomes" id="UP001156102">
    <property type="component" value="Unassembled WGS sequence"/>
</dbReference>
<sequence>MALLGTIVNGIAIIAGSLLGLIFRNVSDKTKDTVLQGIGLSVIILGVGMGLKSQEFLIVIGSLAVGSALGEWWNLEEKLNELGAWIERRVGAKEKGGIARGFVTATLVYVIGAMAIIGALDSGLRHDHTVLYTKSMLDGISAIIFTSALGIGVAFSAVPVFIYQGLIALGAAFIQDVVPKELMNSIIVELTATGGVLITAIGLNMIKVTAIRVANMLPSLLFTIIITVIVHHV</sequence>
<reference evidence="2" key="1">
    <citation type="submission" date="2022-07" db="EMBL/GenBank/DDBJ databases">
        <authorList>
            <person name="Li W.-J."/>
            <person name="Deng Q.-Q."/>
        </authorList>
    </citation>
    <scope>NUCLEOTIDE SEQUENCE</scope>
    <source>
        <strain evidence="2">SYSU M60031</strain>
    </source>
</reference>
<keyword evidence="1" id="KW-0812">Transmembrane</keyword>
<feature type="transmembrane region" description="Helical" evidence="1">
    <location>
        <begin position="96"/>
        <end position="120"/>
    </location>
</feature>
<dbReference type="AlphaFoldDB" id="A0AA41X1F0"/>
<dbReference type="EMBL" id="JANCLT010000001">
    <property type="protein sequence ID" value="MCP8966982.1"/>
    <property type="molecule type" value="Genomic_DNA"/>
</dbReference>
<accession>A0AA41X1F0</accession>
<keyword evidence="1" id="KW-1133">Transmembrane helix</keyword>
<keyword evidence="3" id="KW-1185">Reference proteome</keyword>
<feature type="transmembrane region" description="Helical" evidence="1">
    <location>
        <begin position="182"/>
        <end position="203"/>
    </location>
</feature>
<evidence type="ECO:0000313" key="2">
    <source>
        <dbReference type="EMBL" id="MCP8966982.1"/>
    </source>
</evidence>
<name>A0AA41X1F0_9BACI</name>
<dbReference type="PANTHER" id="PTHR36111">
    <property type="entry name" value="INNER MEMBRANE PROTEIN-RELATED"/>
    <property type="match status" value="1"/>
</dbReference>
<comment type="caution">
    <text evidence="2">The sequence shown here is derived from an EMBL/GenBank/DDBJ whole genome shotgun (WGS) entry which is preliminary data.</text>
</comment>
<evidence type="ECO:0000256" key="1">
    <source>
        <dbReference type="SAM" id="Phobius"/>
    </source>
</evidence>
<dbReference type="Pfam" id="PF04474">
    <property type="entry name" value="DUF554"/>
    <property type="match status" value="1"/>
</dbReference>
<feature type="transmembrane region" description="Helical" evidence="1">
    <location>
        <begin position="209"/>
        <end position="230"/>
    </location>
</feature>
<evidence type="ECO:0000313" key="3">
    <source>
        <dbReference type="Proteomes" id="UP001156102"/>
    </source>
</evidence>
<dbReference type="RefSeq" id="WP_254756207.1">
    <property type="nucleotide sequence ID" value="NZ_JANCLT010000001.1"/>
</dbReference>
<proteinExistence type="predicted"/>
<feature type="transmembrane region" description="Helical" evidence="1">
    <location>
        <begin position="33"/>
        <end position="51"/>
    </location>
</feature>
<feature type="transmembrane region" description="Helical" evidence="1">
    <location>
        <begin position="6"/>
        <end position="26"/>
    </location>
</feature>
<keyword evidence="1" id="KW-0472">Membrane</keyword>
<organism evidence="2 3">
    <name type="scientific">Ectobacillus ponti</name>
    <dbReference type="NCBI Taxonomy" id="2961894"/>
    <lineage>
        <taxon>Bacteria</taxon>
        <taxon>Bacillati</taxon>
        <taxon>Bacillota</taxon>
        <taxon>Bacilli</taxon>
        <taxon>Bacillales</taxon>
        <taxon>Bacillaceae</taxon>
        <taxon>Ectobacillus</taxon>
    </lineage>
</organism>
<protein>
    <submittedName>
        <fullName evidence="2">DUF554 domain-containing protein</fullName>
    </submittedName>
</protein>